<dbReference type="Proteomes" id="UP000269041">
    <property type="component" value="Unassembled WGS sequence"/>
</dbReference>
<keyword evidence="1" id="KW-0732">Signal</keyword>
<sequence length="220" mass="25076">MKIPFLRLLFTALLFSSAVLANTGDSVKVAMGDIYKGSTLERDLRIIYKAADIDVEFIYLPTERAIQAAASGQYDALDLRIDTLDEEETLVRVDVPIVVIDVYLLSINNDFYPSLDDVKDKTLVSILGARYSDIAKVYKKRHLVKSEKQAALMLISERADLWLAPHRTYLKAKEEFPNIKIASPSVYKQYLYHYVHVSKSHLVERLEMSVKAFNQTRSVN</sequence>
<gene>
    <name evidence="2" type="ORF">EJA03_15625</name>
</gene>
<feature type="chain" id="PRO_5018646686" evidence="1">
    <location>
        <begin position="22"/>
        <end position="220"/>
    </location>
</feature>
<accession>A0A3R9L0D8</accession>
<proteinExistence type="predicted"/>
<dbReference type="Gene3D" id="3.40.190.10">
    <property type="entry name" value="Periplasmic binding protein-like II"/>
    <property type="match status" value="2"/>
</dbReference>
<reference evidence="2 3" key="1">
    <citation type="submission" date="2018-12" db="EMBL/GenBank/DDBJ databases">
        <title>Genomic taxonomy of the Vibrionaceae family.</title>
        <authorList>
            <person name="Gomez-Gil B."/>
            <person name="Enciso-Ibarra K."/>
        </authorList>
    </citation>
    <scope>NUCLEOTIDE SEQUENCE [LARGE SCALE GENOMIC DNA]</scope>
    <source>
        <strain evidence="2 3">CAIM 594</strain>
    </source>
</reference>
<dbReference type="RefSeq" id="WP_125322661.1">
    <property type="nucleotide sequence ID" value="NZ_AP024889.1"/>
</dbReference>
<dbReference type="SUPFAM" id="SSF53850">
    <property type="entry name" value="Periplasmic binding protein-like II"/>
    <property type="match status" value="1"/>
</dbReference>
<protein>
    <submittedName>
        <fullName evidence="2">Transporter substrate-binding domain-containing protein</fullName>
    </submittedName>
</protein>
<dbReference type="OrthoDB" id="6838256at2"/>
<organism evidence="2 3">
    <name type="scientific">Vibrio pectenicida</name>
    <dbReference type="NCBI Taxonomy" id="62763"/>
    <lineage>
        <taxon>Bacteria</taxon>
        <taxon>Pseudomonadati</taxon>
        <taxon>Pseudomonadota</taxon>
        <taxon>Gammaproteobacteria</taxon>
        <taxon>Vibrionales</taxon>
        <taxon>Vibrionaceae</taxon>
        <taxon>Vibrio</taxon>
    </lineage>
</organism>
<evidence type="ECO:0000313" key="2">
    <source>
        <dbReference type="EMBL" id="RSD30113.1"/>
    </source>
</evidence>
<name>A0A3R9L0D8_9VIBR</name>
<evidence type="ECO:0000313" key="3">
    <source>
        <dbReference type="Proteomes" id="UP000269041"/>
    </source>
</evidence>
<keyword evidence="3" id="KW-1185">Reference proteome</keyword>
<comment type="caution">
    <text evidence="2">The sequence shown here is derived from an EMBL/GenBank/DDBJ whole genome shotgun (WGS) entry which is preliminary data.</text>
</comment>
<dbReference type="AlphaFoldDB" id="A0A3R9L0D8"/>
<evidence type="ECO:0000256" key="1">
    <source>
        <dbReference type="SAM" id="SignalP"/>
    </source>
</evidence>
<dbReference type="EMBL" id="RSFA01000083">
    <property type="protein sequence ID" value="RSD30113.1"/>
    <property type="molecule type" value="Genomic_DNA"/>
</dbReference>
<feature type="signal peptide" evidence="1">
    <location>
        <begin position="1"/>
        <end position="21"/>
    </location>
</feature>